<evidence type="ECO:0000313" key="1">
    <source>
        <dbReference type="EnsemblPlants" id="AVESA.00010b.r2.4DG0786150.1.CDS.1"/>
    </source>
</evidence>
<protein>
    <submittedName>
        <fullName evidence="1">Uncharacterized protein</fullName>
    </submittedName>
</protein>
<reference evidence="1" key="1">
    <citation type="submission" date="2021-05" db="EMBL/GenBank/DDBJ databases">
        <authorList>
            <person name="Scholz U."/>
            <person name="Mascher M."/>
            <person name="Fiebig A."/>
        </authorList>
    </citation>
    <scope>NUCLEOTIDE SEQUENCE [LARGE SCALE GENOMIC DNA]</scope>
</reference>
<sequence length="249" mass="27846">MAKAATAGGATPLRCNLPEEIVVWEILVLLPPKSLLRCRAVCRDWRRATSTRDFLLAHHACQPNIPIFCGYRTVGEDGGESLCIIPLDHRAGLAAADQLQPVARLQPLLVQRSCDGLLFLSNHNRHHAICNPATRQYAPLQQIDDFAILAMYPHRQTGEYRLLLYPDTSMEDELLPVLQHGCYVSTLGSCQPPRHIGWPESEELIFETNVLFRGSLHWYPIQPESKRGMNGVRHHGRGILADACSGSSW</sequence>
<evidence type="ECO:0000313" key="2">
    <source>
        <dbReference type="Proteomes" id="UP001732700"/>
    </source>
</evidence>
<dbReference type="EnsemblPlants" id="AVESA.00010b.r2.4DG0786150.1">
    <property type="protein sequence ID" value="AVESA.00010b.r2.4DG0786150.1.CDS.1"/>
    <property type="gene ID" value="AVESA.00010b.r2.4DG0786150"/>
</dbReference>
<keyword evidence="2" id="KW-1185">Reference proteome</keyword>
<proteinExistence type="predicted"/>
<dbReference type="Proteomes" id="UP001732700">
    <property type="component" value="Chromosome 4D"/>
</dbReference>
<accession>A0ACD5XFE2</accession>
<organism evidence="1 2">
    <name type="scientific">Avena sativa</name>
    <name type="common">Oat</name>
    <dbReference type="NCBI Taxonomy" id="4498"/>
    <lineage>
        <taxon>Eukaryota</taxon>
        <taxon>Viridiplantae</taxon>
        <taxon>Streptophyta</taxon>
        <taxon>Embryophyta</taxon>
        <taxon>Tracheophyta</taxon>
        <taxon>Spermatophyta</taxon>
        <taxon>Magnoliopsida</taxon>
        <taxon>Liliopsida</taxon>
        <taxon>Poales</taxon>
        <taxon>Poaceae</taxon>
        <taxon>BOP clade</taxon>
        <taxon>Pooideae</taxon>
        <taxon>Poodae</taxon>
        <taxon>Poeae</taxon>
        <taxon>Poeae Chloroplast Group 1 (Aveneae type)</taxon>
        <taxon>Aveninae</taxon>
        <taxon>Avena</taxon>
    </lineage>
</organism>
<name>A0ACD5XFE2_AVESA</name>
<reference evidence="1" key="2">
    <citation type="submission" date="2025-09" db="UniProtKB">
        <authorList>
            <consortium name="EnsemblPlants"/>
        </authorList>
    </citation>
    <scope>IDENTIFICATION</scope>
</reference>